<proteinExistence type="inferred from homology"/>
<dbReference type="AlphaFoldDB" id="A0A7T6Z9H2"/>
<evidence type="ECO:0000256" key="3">
    <source>
        <dbReference type="ARBA" id="ARBA00022544"/>
    </source>
</evidence>
<dbReference type="Pfam" id="PF05504">
    <property type="entry name" value="Spore_GerAC"/>
    <property type="match status" value="1"/>
</dbReference>
<dbReference type="EMBL" id="CP054706">
    <property type="protein sequence ID" value="QQK79396.1"/>
    <property type="molecule type" value="Genomic_DNA"/>
</dbReference>
<dbReference type="InterPro" id="IPR038501">
    <property type="entry name" value="Spore_GerAC_C_sf"/>
</dbReference>
<keyword evidence="7" id="KW-0449">Lipoprotein</keyword>
<dbReference type="Proteomes" id="UP000595349">
    <property type="component" value="Chromosome"/>
</dbReference>
<organism evidence="11 12">
    <name type="scientific">Salicibibacter cibi</name>
    <dbReference type="NCBI Taxonomy" id="2743001"/>
    <lineage>
        <taxon>Bacteria</taxon>
        <taxon>Bacillati</taxon>
        <taxon>Bacillota</taxon>
        <taxon>Bacilli</taxon>
        <taxon>Bacillales</taxon>
        <taxon>Bacillaceae</taxon>
        <taxon>Salicibibacter</taxon>
    </lineage>
</organism>
<accession>A0A7T6Z9H2</accession>
<evidence type="ECO:0000259" key="10">
    <source>
        <dbReference type="Pfam" id="PF25198"/>
    </source>
</evidence>
<feature type="domain" description="Spore germination protein N-terminal" evidence="10">
    <location>
        <begin position="25"/>
        <end position="192"/>
    </location>
</feature>
<evidence type="ECO:0000256" key="7">
    <source>
        <dbReference type="ARBA" id="ARBA00023288"/>
    </source>
</evidence>
<keyword evidence="3" id="KW-0309">Germination</keyword>
<dbReference type="InterPro" id="IPR057336">
    <property type="entry name" value="GerAC_N"/>
</dbReference>
<dbReference type="KEGG" id="scib:HUG20_05490"/>
<evidence type="ECO:0000256" key="6">
    <source>
        <dbReference type="ARBA" id="ARBA00023139"/>
    </source>
</evidence>
<dbReference type="Gene3D" id="3.30.300.210">
    <property type="entry name" value="Nutrient germinant receptor protein C, domain 3"/>
    <property type="match status" value="1"/>
</dbReference>
<dbReference type="Pfam" id="PF25198">
    <property type="entry name" value="Spore_GerAC_N"/>
    <property type="match status" value="1"/>
</dbReference>
<evidence type="ECO:0000256" key="5">
    <source>
        <dbReference type="ARBA" id="ARBA00023136"/>
    </source>
</evidence>
<evidence type="ECO:0000256" key="1">
    <source>
        <dbReference type="ARBA" id="ARBA00004635"/>
    </source>
</evidence>
<evidence type="ECO:0000313" key="11">
    <source>
        <dbReference type="EMBL" id="QQK79396.1"/>
    </source>
</evidence>
<dbReference type="NCBIfam" id="TIGR02887">
    <property type="entry name" value="spore_ger_x_C"/>
    <property type="match status" value="1"/>
</dbReference>
<evidence type="ECO:0000256" key="8">
    <source>
        <dbReference type="SAM" id="SignalP"/>
    </source>
</evidence>
<comment type="similarity">
    <text evidence="2">Belongs to the GerABKC lipoprotein family.</text>
</comment>
<keyword evidence="12" id="KW-1185">Reference proteome</keyword>
<comment type="subcellular location">
    <subcellularLocation>
        <location evidence="1">Membrane</location>
        <topology evidence="1">Lipid-anchor</topology>
    </subcellularLocation>
</comment>
<dbReference type="InterPro" id="IPR046953">
    <property type="entry name" value="Spore_GerAC-like_C"/>
</dbReference>
<dbReference type="RefSeq" id="WP_200088955.1">
    <property type="nucleotide sequence ID" value="NZ_CP054706.1"/>
</dbReference>
<evidence type="ECO:0000256" key="2">
    <source>
        <dbReference type="ARBA" id="ARBA00007886"/>
    </source>
</evidence>
<reference evidence="11 12" key="1">
    <citation type="submission" date="2020-06" db="EMBL/GenBank/DDBJ databases">
        <title>Genomic analysis of Salicibibacter sp. NKC21-4.</title>
        <authorList>
            <person name="Oh Y.J."/>
        </authorList>
    </citation>
    <scope>NUCLEOTIDE SEQUENCE [LARGE SCALE GENOMIC DNA]</scope>
    <source>
        <strain evidence="11 12">NKC21-4</strain>
    </source>
</reference>
<gene>
    <name evidence="11" type="ORF">HUG20_05490</name>
</gene>
<dbReference type="PANTHER" id="PTHR35789">
    <property type="entry name" value="SPORE GERMINATION PROTEIN B3"/>
    <property type="match status" value="1"/>
</dbReference>
<evidence type="ECO:0000256" key="4">
    <source>
        <dbReference type="ARBA" id="ARBA00022729"/>
    </source>
</evidence>
<sequence length="391" mass="43659">MKKIAMICLCLSLLMAAAGCWSGSDLDEVAMVFGSGLDKTDDGYELSVEILQSSGEVTAEESVHEGIVLSMERETLFDAVRSMIRQEKRRLIFTHTNMIVLGESLAVDNLTTPIDILKRDQMPRLNSLLLITTDDPKDILETSTISGDLTSIEMADSMEGTEFTGEFKPMDLKTVFEMLNAPVPATFAPMVQINSENEETIAELSGTAVINEEKMVGTLNVAETKGLLYLRDEAEKGSITAELTSGDKVSMEVQDEKVSIEPSLNGEQLTVDIDMEIAGTLAEVPNDMIVNEQTIQEMEEALTENIRTYMQMGLKKLQKELKTDILDFGVLVHQKYPQEWHAIKDDWEDVFSNADVNLMIETSIDHEGLIDQDDGEKKPELIPFFFWDHKD</sequence>
<name>A0A7T6Z9H2_9BACI</name>
<dbReference type="GO" id="GO:0009847">
    <property type="term" value="P:spore germination"/>
    <property type="evidence" value="ECO:0007669"/>
    <property type="project" value="InterPro"/>
</dbReference>
<feature type="signal peptide" evidence="8">
    <location>
        <begin position="1"/>
        <end position="18"/>
    </location>
</feature>
<keyword evidence="4 8" id="KW-0732">Signal</keyword>
<evidence type="ECO:0000313" key="12">
    <source>
        <dbReference type="Proteomes" id="UP000595349"/>
    </source>
</evidence>
<keyword evidence="6" id="KW-0564">Palmitate</keyword>
<evidence type="ECO:0000259" key="9">
    <source>
        <dbReference type="Pfam" id="PF05504"/>
    </source>
</evidence>
<dbReference type="InterPro" id="IPR008844">
    <property type="entry name" value="Spore_GerAC-like"/>
</dbReference>
<dbReference type="PROSITE" id="PS51257">
    <property type="entry name" value="PROKAR_LIPOPROTEIN"/>
    <property type="match status" value="1"/>
</dbReference>
<dbReference type="PANTHER" id="PTHR35789:SF1">
    <property type="entry name" value="SPORE GERMINATION PROTEIN B3"/>
    <property type="match status" value="1"/>
</dbReference>
<feature type="chain" id="PRO_5038380974" evidence="8">
    <location>
        <begin position="19"/>
        <end position="391"/>
    </location>
</feature>
<keyword evidence="5" id="KW-0472">Membrane</keyword>
<protein>
    <submittedName>
        <fullName evidence="11">Ger(X)C family spore germination protein</fullName>
    </submittedName>
</protein>
<dbReference type="GO" id="GO:0016020">
    <property type="term" value="C:membrane"/>
    <property type="evidence" value="ECO:0007669"/>
    <property type="project" value="UniProtKB-SubCell"/>
</dbReference>
<feature type="domain" description="Spore germination GerAC-like C-terminal" evidence="9">
    <location>
        <begin position="205"/>
        <end position="368"/>
    </location>
</feature>